<keyword evidence="6" id="KW-0489">Methyltransferase</keyword>
<dbReference type="InterPro" id="IPR019410">
    <property type="entry name" value="Methyltransf_16"/>
</dbReference>
<evidence type="ECO:0000256" key="7">
    <source>
        <dbReference type="ARBA" id="ARBA00022679"/>
    </source>
</evidence>
<accession>A0AAD3XSS2</accession>
<gene>
    <name evidence="10" type="ORF">Nepgr_016751</name>
</gene>
<protein>
    <recommendedName>
        <fullName evidence="4">Calmodulin-lysine N-methyltransferase</fullName>
        <ecNumber evidence="3">2.1.1.60</ecNumber>
    </recommendedName>
</protein>
<evidence type="ECO:0000256" key="3">
    <source>
        <dbReference type="ARBA" id="ARBA00011914"/>
    </source>
</evidence>
<dbReference type="PANTHER" id="PTHR13539:SF3">
    <property type="entry name" value="CALMODULIN-LYSINE N-METHYLTRANSFERASE"/>
    <property type="match status" value="1"/>
</dbReference>
<dbReference type="GO" id="GO:0032259">
    <property type="term" value="P:methylation"/>
    <property type="evidence" value="ECO:0007669"/>
    <property type="project" value="UniProtKB-KW"/>
</dbReference>
<keyword evidence="7" id="KW-0808">Transferase</keyword>
<evidence type="ECO:0000256" key="4">
    <source>
        <dbReference type="ARBA" id="ARBA00020594"/>
    </source>
</evidence>
<feature type="compositionally biased region" description="Basic and acidic residues" evidence="9">
    <location>
        <begin position="389"/>
        <end position="398"/>
    </location>
</feature>
<dbReference type="Pfam" id="PF10294">
    <property type="entry name" value="Methyltransf_16"/>
    <property type="match status" value="1"/>
</dbReference>
<evidence type="ECO:0000256" key="1">
    <source>
        <dbReference type="ARBA" id="ARBA00004123"/>
    </source>
</evidence>
<reference evidence="10" key="1">
    <citation type="submission" date="2023-05" db="EMBL/GenBank/DDBJ databases">
        <title>Nepenthes gracilis genome sequencing.</title>
        <authorList>
            <person name="Fukushima K."/>
        </authorList>
    </citation>
    <scope>NUCLEOTIDE SEQUENCE</scope>
    <source>
        <strain evidence="10">SING2019-196</strain>
    </source>
</reference>
<evidence type="ECO:0000256" key="9">
    <source>
        <dbReference type="SAM" id="MobiDB-lite"/>
    </source>
</evidence>
<dbReference type="GO" id="GO:0018025">
    <property type="term" value="F:calmodulin-lysine N-methyltransferase activity"/>
    <property type="evidence" value="ECO:0007669"/>
    <property type="project" value="UniProtKB-EC"/>
</dbReference>
<evidence type="ECO:0000256" key="8">
    <source>
        <dbReference type="ARBA" id="ARBA00023242"/>
    </source>
</evidence>
<keyword evidence="11" id="KW-1185">Reference proteome</keyword>
<dbReference type="GO" id="GO:0005737">
    <property type="term" value="C:cytoplasm"/>
    <property type="evidence" value="ECO:0007669"/>
    <property type="project" value="UniProtKB-SubCell"/>
</dbReference>
<feature type="region of interest" description="Disordered" evidence="9">
    <location>
        <begin position="518"/>
        <end position="548"/>
    </location>
</feature>
<dbReference type="InterPro" id="IPR029063">
    <property type="entry name" value="SAM-dependent_MTases_sf"/>
</dbReference>
<feature type="region of interest" description="Disordered" evidence="9">
    <location>
        <begin position="382"/>
        <end position="402"/>
    </location>
</feature>
<evidence type="ECO:0000313" key="11">
    <source>
        <dbReference type="Proteomes" id="UP001279734"/>
    </source>
</evidence>
<sequence>MDTTTPRPSSLRWQILRQALRSRESAPADEQFQRSIDSVSRKAKHGFDLIPCQIVNRVDGLAVEDQKSGAISKRTECSVSRDVCLCYTLPVETAPKLFIYQRVERANITDFEICNKHDVDNTGLVCQWPSEDVLAYYCMLHADFFRCKRVIEIGSGYGLAGLVIAAVTEASEVVISDGNPQVVDYIQRSIAANSGAFSAMSVKAMVLHWNQEKISICSDTFDIIVASDCTFFKDFHKGLVRTVSSLLKSSGTSEAIFVSPRRGDSLDKFLTEIKDNGLQFSLSENYDTDVWRRHQAFMNGDKSWPNYDEDHCYPLLVKIMSSTLCPSSLRSLTAPSEKPAANFTFSGDRFCLLLIMETPSSARRVTRSQAALASLGSTANGTNNIPISRKGEDSEKGLSKTSRKISTIQDRSALFDITNDSPIFGLAIGRFETPLSSALNECNNQFKKTPGSGEALLRGTVKTLLQKVEEEDKISKLSLEKNRPFFNLKRFFNSPMGLLAPTPANTPQLLSLSGNENVEDDLLGSTSESPTEARSMIPKAEEEVDSEKSTIATRSLFFDVSKKSEMSESLSDCSSVAEFSEGKPLIEDDDDASVWSIQVNVSTRDDDEEEEGVDCCYDVEGEENDALQLDELCEGMNNMNVNVGKHIRFVYNTDDDEIVEEREDFGEAACESKCPTSVLRLRGLPTPQGKHLRFPVEDGQEDEIS</sequence>
<dbReference type="InterPro" id="IPR025800">
    <property type="entry name" value="CaM-Lys-N-MeTrfase"/>
</dbReference>
<keyword evidence="5" id="KW-0963">Cytoplasm</keyword>
<proteinExistence type="predicted"/>
<organism evidence="10 11">
    <name type="scientific">Nepenthes gracilis</name>
    <name type="common">Slender pitcher plant</name>
    <dbReference type="NCBI Taxonomy" id="150966"/>
    <lineage>
        <taxon>Eukaryota</taxon>
        <taxon>Viridiplantae</taxon>
        <taxon>Streptophyta</taxon>
        <taxon>Embryophyta</taxon>
        <taxon>Tracheophyta</taxon>
        <taxon>Spermatophyta</taxon>
        <taxon>Magnoliopsida</taxon>
        <taxon>eudicotyledons</taxon>
        <taxon>Gunneridae</taxon>
        <taxon>Pentapetalae</taxon>
        <taxon>Caryophyllales</taxon>
        <taxon>Nepenthaceae</taxon>
        <taxon>Nepenthes</taxon>
    </lineage>
</organism>
<dbReference type="Gene3D" id="3.40.50.150">
    <property type="entry name" value="Vaccinia Virus protein VP39"/>
    <property type="match status" value="1"/>
</dbReference>
<dbReference type="GO" id="GO:0005634">
    <property type="term" value="C:nucleus"/>
    <property type="evidence" value="ECO:0007669"/>
    <property type="project" value="UniProtKB-SubCell"/>
</dbReference>
<dbReference type="AlphaFoldDB" id="A0AAD3XSS2"/>
<dbReference type="Proteomes" id="UP001279734">
    <property type="component" value="Unassembled WGS sequence"/>
</dbReference>
<dbReference type="PANTHER" id="PTHR13539">
    <property type="entry name" value="CALMODULIN-LYSINE N-METHYLTRANSFERASE"/>
    <property type="match status" value="1"/>
</dbReference>
<evidence type="ECO:0000313" key="10">
    <source>
        <dbReference type="EMBL" id="GMH14910.1"/>
    </source>
</evidence>
<evidence type="ECO:0000256" key="2">
    <source>
        <dbReference type="ARBA" id="ARBA00004496"/>
    </source>
</evidence>
<evidence type="ECO:0000256" key="6">
    <source>
        <dbReference type="ARBA" id="ARBA00022603"/>
    </source>
</evidence>
<dbReference type="CDD" id="cd02440">
    <property type="entry name" value="AdoMet_MTases"/>
    <property type="match status" value="1"/>
</dbReference>
<comment type="subcellular location">
    <subcellularLocation>
        <location evidence="2">Cytoplasm</location>
    </subcellularLocation>
    <subcellularLocation>
        <location evidence="1">Nucleus</location>
    </subcellularLocation>
</comment>
<dbReference type="EMBL" id="BSYO01000014">
    <property type="protein sequence ID" value="GMH14910.1"/>
    <property type="molecule type" value="Genomic_DNA"/>
</dbReference>
<dbReference type="SUPFAM" id="SSF53335">
    <property type="entry name" value="S-adenosyl-L-methionine-dependent methyltransferases"/>
    <property type="match status" value="1"/>
</dbReference>
<evidence type="ECO:0000256" key="5">
    <source>
        <dbReference type="ARBA" id="ARBA00022490"/>
    </source>
</evidence>
<dbReference type="EC" id="2.1.1.60" evidence="3"/>
<comment type="caution">
    <text evidence="10">The sequence shown here is derived from an EMBL/GenBank/DDBJ whole genome shotgun (WGS) entry which is preliminary data.</text>
</comment>
<name>A0AAD3XSS2_NEPGR</name>
<keyword evidence="8" id="KW-0539">Nucleus</keyword>